<organism evidence="7 8">
    <name type="scientific">Mycena chlorophos</name>
    <name type="common">Agaric fungus</name>
    <name type="synonym">Agaricus chlorophos</name>
    <dbReference type="NCBI Taxonomy" id="658473"/>
    <lineage>
        <taxon>Eukaryota</taxon>
        <taxon>Fungi</taxon>
        <taxon>Dikarya</taxon>
        <taxon>Basidiomycota</taxon>
        <taxon>Agaricomycotina</taxon>
        <taxon>Agaricomycetes</taxon>
        <taxon>Agaricomycetidae</taxon>
        <taxon>Agaricales</taxon>
        <taxon>Marasmiineae</taxon>
        <taxon>Mycenaceae</taxon>
        <taxon>Mycena</taxon>
    </lineage>
</organism>
<dbReference type="GO" id="GO:0003723">
    <property type="term" value="F:RNA binding"/>
    <property type="evidence" value="ECO:0007669"/>
    <property type="project" value="InterPro"/>
</dbReference>
<dbReference type="PANTHER" id="PTHR11142:SF5">
    <property type="entry name" value="TRNA PSEUDOURIDINE(38_39) SYNTHASE"/>
    <property type="match status" value="1"/>
</dbReference>
<dbReference type="InterPro" id="IPR020097">
    <property type="entry name" value="PsdUridine_synth_TruA_a/b_dom"/>
</dbReference>
<comment type="caution">
    <text evidence="7">The sequence shown here is derived from an EMBL/GenBank/DDBJ whole genome shotgun (WGS) entry which is preliminary data.</text>
</comment>
<dbReference type="Gene3D" id="3.30.70.580">
    <property type="entry name" value="Pseudouridine synthase I, catalytic domain, N-terminal subdomain"/>
    <property type="match status" value="1"/>
</dbReference>
<keyword evidence="2 4" id="KW-0819">tRNA processing</keyword>
<evidence type="ECO:0000256" key="3">
    <source>
        <dbReference type="ARBA" id="ARBA00023235"/>
    </source>
</evidence>
<dbReference type="GO" id="GO:0005737">
    <property type="term" value="C:cytoplasm"/>
    <property type="evidence" value="ECO:0007669"/>
    <property type="project" value="TreeGrafter"/>
</dbReference>
<keyword evidence="3 4" id="KW-0413">Isomerase</keyword>
<reference evidence="7" key="1">
    <citation type="submission" date="2020-05" db="EMBL/GenBank/DDBJ databases">
        <title>Mycena genomes resolve the evolution of fungal bioluminescence.</title>
        <authorList>
            <person name="Tsai I.J."/>
        </authorList>
    </citation>
    <scope>NUCLEOTIDE SEQUENCE</scope>
    <source>
        <strain evidence="7">110903Hualien_Pintung</strain>
    </source>
</reference>
<dbReference type="InterPro" id="IPR020103">
    <property type="entry name" value="PsdUridine_synth_cat_dom_sf"/>
</dbReference>
<protein>
    <recommendedName>
        <fullName evidence="4">tRNA pseudouridine synthase</fullName>
        <ecNumber evidence="4">5.4.99.12</ecNumber>
    </recommendedName>
</protein>
<comment type="similarity">
    <text evidence="1 4">Belongs to the tRNA pseudouridine synthase TruA family.</text>
</comment>
<feature type="domain" description="Pseudouridine synthase I TruA alpha/beta" evidence="6">
    <location>
        <begin position="248"/>
        <end position="370"/>
    </location>
</feature>
<evidence type="ECO:0000313" key="7">
    <source>
        <dbReference type="EMBL" id="KAF7320971.1"/>
    </source>
</evidence>
<accession>A0A8H6WL08</accession>
<dbReference type="PANTHER" id="PTHR11142">
    <property type="entry name" value="PSEUDOURIDYLATE SYNTHASE"/>
    <property type="match status" value="1"/>
</dbReference>
<dbReference type="SUPFAM" id="SSF55120">
    <property type="entry name" value="Pseudouridine synthase"/>
    <property type="match status" value="1"/>
</dbReference>
<dbReference type="Pfam" id="PF01416">
    <property type="entry name" value="PseudoU_synth_1"/>
    <property type="match status" value="1"/>
</dbReference>
<dbReference type="HAMAP" id="MF_00171">
    <property type="entry name" value="TruA"/>
    <property type="match status" value="1"/>
</dbReference>
<feature type="region of interest" description="Disordered" evidence="5">
    <location>
        <begin position="133"/>
        <end position="196"/>
    </location>
</feature>
<dbReference type="EC" id="5.4.99.12" evidence="4"/>
<evidence type="ECO:0000259" key="6">
    <source>
        <dbReference type="Pfam" id="PF01416"/>
    </source>
</evidence>
<dbReference type="GO" id="GO:0160147">
    <property type="term" value="F:tRNA pseudouridine(38-40) synthase activity"/>
    <property type="evidence" value="ECO:0007669"/>
    <property type="project" value="UniProtKB-EC"/>
</dbReference>
<dbReference type="InterPro" id="IPR020094">
    <property type="entry name" value="TruA/RsuA/RluB/E/F_N"/>
</dbReference>
<evidence type="ECO:0000313" key="8">
    <source>
        <dbReference type="Proteomes" id="UP000613580"/>
    </source>
</evidence>
<dbReference type="InterPro" id="IPR020095">
    <property type="entry name" value="PsdUridine_synth_TruA_C"/>
</dbReference>
<evidence type="ECO:0000256" key="1">
    <source>
        <dbReference type="ARBA" id="ARBA00009375"/>
    </source>
</evidence>
<dbReference type="GO" id="GO:0031119">
    <property type="term" value="P:tRNA pseudouridine synthesis"/>
    <property type="evidence" value="ECO:0007669"/>
    <property type="project" value="TreeGrafter"/>
</dbReference>
<dbReference type="EMBL" id="JACAZE010000002">
    <property type="protein sequence ID" value="KAF7320971.1"/>
    <property type="molecule type" value="Genomic_DNA"/>
</dbReference>
<name>A0A8H6WL08_MYCCL</name>
<dbReference type="GO" id="GO:1990481">
    <property type="term" value="P:mRNA pseudouridine synthesis"/>
    <property type="evidence" value="ECO:0007669"/>
    <property type="project" value="TreeGrafter"/>
</dbReference>
<dbReference type="Gene3D" id="3.30.70.660">
    <property type="entry name" value="Pseudouridine synthase I, catalytic domain, C-terminal subdomain"/>
    <property type="match status" value="1"/>
</dbReference>
<dbReference type="Proteomes" id="UP000613580">
    <property type="component" value="Unassembled WGS sequence"/>
</dbReference>
<dbReference type="AlphaFoldDB" id="A0A8H6WL08"/>
<comment type="catalytic activity">
    <reaction evidence="4">
        <text>uridine(38/39/40) in tRNA = pseudouridine(38/39/40) in tRNA</text>
        <dbReference type="Rhea" id="RHEA:22376"/>
        <dbReference type="Rhea" id="RHEA-COMP:10085"/>
        <dbReference type="Rhea" id="RHEA-COMP:10087"/>
        <dbReference type="ChEBI" id="CHEBI:65314"/>
        <dbReference type="ChEBI" id="CHEBI:65315"/>
        <dbReference type="EC" id="5.4.99.12"/>
    </reaction>
</comment>
<dbReference type="OrthoDB" id="25767at2759"/>
<gene>
    <name evidence="7" type="ORF">HMN09_00183900</name>
</gene>
<dbReference type="GO" id="GO:0005634">
    <property type="term" value="C:nucleus"/>
    <property type="evidence" value="ECO:0007669"/>
    <property type="project" value="TreeGrafter"/>
</dbReference>
<proteinExistence type="inferred from homology"/>
<keyword evidence="8" id="KW-1185">Reference proteome</keyword>
<sequence>MSYESWSKQDLIAKLVQLEAAADAPPQPVASTSSANNPRRPWKDFDFSSYPRRKIALKFCYSGWEYNGLAIQADHTPLPTVEGVLFDALAKARLIDGDAGFDGCEWERCGRTDRGVSAAGQVISLWVRSAQNAHQIRRSTPSPEPEEAPPSDDDTFPTLSASDFGTLDLPVPDNHNKPRKRNKEPDPNRPEHNYPSILNRLLPPTIRILAWSPVAPTFSSRFACTSRHYKYFFSPSLDGLDVAKMQVAANYLIGLHDFRNFCKIDAAKQLTEYHRRILRADLSPVSPDSQMYVLDLVGTAFLYHQVRHIMAILFLVGAGLEEPSIVPTLLNVAPNAEQLTNSTEPLPVLDTRPEYQMADGLPLMLYACHYPDGLLDWRVEAPTKAPTVQKHDPSADSDAFAQLHYALARSDMYAMLNAAFCDAAEEHHVELPAVPTGAAESVTTVPLGAATFRRASKYVPLLQRKRNDHFEVVNERWRASKGARREAKRSADKPQS</sequence>
<dbReference type="InterPro" id="IPR001406">
    <property type="entry name" value="PsdUridine_synth_TruA"/>
</dbReference>
<feature type="compositionally biased region" description="Acidic residues" evidence="5">
    <location>
        <begin position="144"/>
        <end position="155"/>
    </location>
</feature>
<evidence type="ECO:0000256" key="4">
    <source>
        <dbReference type="RuleBase" id="RU003792"/>
    </source>
</evidence>
<feature type="region of interest" description="Disordered" evidence="5">
    <location>
        <begin position="477"/>
        <end position="496"/>
    </location>
</feature>
<feature type="compositionally biased region" description="Basic and acidic residues" evidence="5">
    <location>
        <begin position="183"/>
        <end position="192"/>
    </location>
</feature>
<evidence type="ECO:0000256" key="5">
    <source>
        <dbReference type="SAM" id="MobiDB-lite"/>
    </source>
</evidence>
<evidence type="ECO:0000256" key="2">
    <source>
        <dbReference type="ARBA" id="ARBA00022694"/>
    </source>
</evidence>